<keyword evidence="4" id="KW-0472">Membrane</keyword>
<name>A0A844WEB4_9RHOB</name>
<dbReference type="InterPro" id="IPR016032">
    <property type="entry name" value="Sig_transdc_resp-reg_C-effctor"/>
</dbReference>
<feature type="transmembrane region" description="Helical" evidence="4">
    <location>
        <begin position="44"/>
        <end position="65"/>
    </location>
</feature>
<keyword evidence="4" id="KW-0812">Transmembrane</keyword>
<keyword evidence="3" id="KW-0804">Transcription</keyword>
<organism evidence="6 7">
    <name type="scientific">Pseudooceanicola pacificus</name>
    <dbReference type="NCBI Taxonomy" id="2676438"/>
    <lineage>
        <taxon>Bacteria</taxon>
        <taxon>Pseudomonadati</taxon>
        <taxon>Pseudomonadota</taxon>
        <taxon>Alphaproteobacteria</taxon>
        <taxon>Rhodobacterales</taxon>
        <taxon>Paracoccaceae</taxon>
        <taxon>Pseudooceanicola</taxon>
    </lineage>
</organism>
<evidence type="ECO:0000313" key="6">
    <source>
        <dbReference type="EMBL" id="MWB77309.1"/>
    </source>
</evidence>
<gene>
    <name evidence="6" type="ORF">GLS40_04665</name>
</gene>
<dbReference type="Pfam" id="PF00196">
    <property type="entry name" value="GerE"/>
    <property type="match status" value="1"/>
</dbReference>
<dbReference type="EMBL" id="WNXQ01000002">
    <property type="protein sequence ID" value="MWB77309.1"/>
    <property type="molecule type" value="Genomic_DNA"/>
</dbReference>
<dbReference type="PANTHER" id="PTHR44688:SF16">
    <property type="entry name" value="DNA-BINDING TRANSCRIPTIONAL ACTIVATOR DEVR_DOSR"/>
    <property type="match status" value="1"/>
</dbReference>
<accession>A0A844WEB4</accession>
<evidence type="ECO:0000256" key="2">
    <source>
        <dbReference type="ARBA" id="ARBA00023125"/>
    </source>
</evidence>
<feature type="domain" description="HTH luxR-type" evidence="5">
    <location>
        <begin position="101"/>
        <end position="158"/>
    </location>
</feature>
<dbReference type="RefSeq" id="WP_160381570.1">
    <property type="nucleotide sequence ID" value="NZ_WNXQ01000002.1"/>
</dbReference>
<dbReference type="GO" id="GO:0006355">
    <property type="term" value="P:regulation of DNA-templated transcription"/>
    <property type="evidence" value="ECO:0007669"/>
    <property type="project" value="InterPro"/>
</dbReference>
<keyword evidence="2" id="KW-0238">DNA-binding</keyword>
<dbReference type="AlphaFoldDB" id="A0A844WEB4"/>
<protein>
    <submittedName>
        <fullName evidence="6">Helix-turn-helix transcriptional regulator</fullName>
    </submittedName>
</protein>
<dbReference type="PANTHER" id="PTHR44688">
    <property type="entry name" value="DNA-BINDING TRANSCRIPTIONAL ACTIVATOR DEVR_DOSR"/>
    <property type="match status" value="1"/>
</dbReference>
<evidence type="ECO:0000313" key="7">
    <source>
        <dbReference type="Proteomes" id="UP000443843"/>
    </source>
</evidence>
<dbReference type="InterPro" id="IPR036388">
    <property type="entry name" value="WH-like_DNA-bd_sf"/>
</dbReference>
<dbReference type="Proteomes" id="UP000443843">
    <property type="component" value="Unassembled WGS sequence"/>
</dbReference>
<proteinExistence type="predicted"/>
<keyword evidence="1" id="KW-0805">Transcription regulation</keyword>
<dbReference type="Gene3D" id="1.10.10.10">
    <property type="entry name" value="Winged helix-like DNA-binding domain superfamily/Winged helix DNA-binding domain"/>
    <property type="match status" value="1"/>
</dbReference>
<evidence type="ECO:0000256" key="1">
    <source>
        <dbReference type="ARBA" id="ARBA00023015"/>
    </source>
</evidence>
<sequence length="190" mass="19756">MSQRRGPGRAGLGLASLIVAQALCAAFFLSDALADFADIGPGALTTGYVGIEAAAALLLAAGIVVEFRMLMGLLRDQARLQRGLSIASGALEELMQGYFRDWRLTPSEADVARLTIKGMTIGEIAGLRGSAEGTIKTHLNAIYRKSGVTGRGALMALLIEDLMAEPLVADAPASPAQVGEIRSGKSGSDR</sequence>
<dbReference type="PRINTS" id="PR00038">
    <property type="entry name" value="HTHLUXR"/>
</dbReference>
<evidence type="ECO:0000256" key="3">
    <source>
        <dbReference type="ARBA" id="ARBA00023163"/>
    </source>
</evidence>
<dbReference type="InterPro" id="IPR000792">
    <property type="entry name" value="Tscrpt_reg_LuxR_C"/>
</dbReference>
<keyword evidence="4" id="KW-1133">Transmembrane helix</keyword>
<comment type="caution">
    <text evidence="6">The sequence shown here is derived from an EMBL/GenBank/DDBJ whole genome shotgun (WGS) entry which is preliminary data.</text>
</comment>
<dbReference type="SUPFAM" id="SSF46894">
    <property type="entry name" value="C-terminal effector domain of the bipartite response regulators"/>
    <property type="match status" value="1"/>
</dbReference>
<evidence type="ECO:0000256" key="4">
    <source>
        <dbReference type="SAM" id="Phobius"/>
    </source>
</evidence>
<dbReference type="CDD" id="cd06170">
    <property type="entry name" value="LuxR_C_like"/>
    <property type="match status" value="1"/>
</dbReference>
<dbReference type="GO" id="GO:0003677">
    <property type="term" value="F:DNA binding"/>
    <property type="evidence" value="ECO:0007669"/>
    <property type="project" value="UniProtKB-KW"/>
</dbReference>
<dbReference type="SMART" id="SM00421">
    <property type="entry name" value="HTH_LUXR"/>
    <property type="match status" value="1"/>
</dbReference>
<keyword evidence="7" id="KW-1185">Reference proteome</keyword>
<reference evidence="6 7" key="1">
    <citation type="submission" date="2019-11" db="EMBL/GenBank/DDBJ databases">
        <title>Pseudooceanicola pacifica sp. nov., isolated from deep-sea sediment of the Pacific Ocean.</title>
        <authorList>
            <person name="Lyu L."/>
        </authorList>
    </citation>
    <scope>NUCLEOTIDE SEQUENCE [LARGE SCALE GENOMIC DNA]</scope>
    <source>
        <strain evidence="6 7">216_PA32_1</strain>
    </source>
</reference>
<evidence type="ECO:0000259" key="5">
    <source>
        <dbReference type="SMART" id="SM00421"/>
    </source>
</evidence>